<organism evidence="9 10">
    <name type="scientific">Laribacter hongkongensis (strain HLHK9)</name>
    <dbReference type="NCBI Taxonomy" id="557598"/>
    <lineage>
        <taxon>Bacteria</taxon>
        <taxon>Pseudomonadati</taxon>
        <taxon>Pseudomonadota</taxon>
        <taxon>Betaproteobacteria</taxon>
        <taxon>Neisseriales</taxon>
        <taxon>Aquaspirillaceae</taxon>
        <taxon>Laribacter</taxon>
    </lineage>
</organism>
<evidence type="ECO:0000256" key="6">
    <source>
        <dbReference type="ARBA" id="ARBA00022989"/>
    </source>
</evidence>
<keyword evidence="6 8" id="KW-1133">Transmembrane helix</keyword>
<evidence type="ECO:0000256" key="1">
    <source>
        <dbReference type="ARBA" id="ARBA00004651"/>
    </source>
</evidence>
<dbReference type="PANTHER" id="PTHR30269:SF0">
    <property type="entry name" value="MEMBRANE TRANSPORTER PROTEIN YFCA-RELATED"/>
    <property type="match status" value="1"/>
</dbReference>
<keyword evidence="10" id="KW-1185">Reference proteome</keyword>
<evidence type="ECO:0000313" key="10">
    <source>
        <dbReference type="Proteomes" id="UP000002010"/>
    </source>
</evidence>
<dbReference type="PANTHER" id="PTHR30269">
    <property type="entry name" value="TRANSMEMBRANE PROTEIN YFCA"/>
    <property type="match status" value="1"/>
</dbReference>
<keyword evidence="3" id="KW-0813">Transport</keyword>
<feature type="transmembrane region" description="Helical" evidence="8">
    <location>
        <begin position="100"/>
        <end position="118"/>
    </location>
</feature>
<dbReference type="eggNOG" id="COG0730">
    <property type="taxonomic scope" value="Bacteria"/>
</dbReference>
<dbReference type="GO" id="GO:0005886">
    <property type="term" value="C:plasma membrane"/>
    <property type="evidence" value="ECO:0007669"/>
    <property type="project" value="UniProtKB-SubCell"/>
</dbReference>
<dbReference type="KEGG" id="lhk:LHK_03232"/>
<comment type="subcellular location">
    <subcellularLocation>
        <location evidence="1 8">Cell membrane</location>
        <topology evidence="1 8">Multi-pass membrane protein</topology>
    </subcellularLocation>
</comment>
<dbReference type="AlphaFoldDB" id="C1D6H4"/>
<evidence type="ECO:0000256" key="5">
    <source>
        <dbReference type="ARBA" id="ARBA00022692"/>
    </source>
</evidence>
<keyword evidence="5 8" id="KW-0812">Transmembrane</keyword>
<accession>C1D6H4</accession>
<reference evidence="9 10" key="1">
    <citation type="journal article" date="2009" name="PLoS Genet.">
        <title>The complete genome and proteome of Laribacter hongkongensis reveal potential mechanisms for adaptations to different temperatures and habitats.</title>
        <authorList>
            <person name="Woo P.C."/>
            <person name="Lau S.K."/>
            <person name="Tse H."/>
            <person name="Teng J.L."/>
            <person name="Curreem S.O."/>
            <person name="Tsang A.K."/>
            <person name="Fan R.Y."/>
            <person name="Wong G.K."/>
            <person name="Huang Y."/>
            <person name="Loman N.J."/>
            <person name="Snyder L.A."/>
            <person name="Cai J.J."/>
            <person name="Huang J.D."/>
            <person name="Mak W."/>
            <person name="Pallen M.J."/>
            <person name="Lok S."/>
            <person name="Yuen K.Y."/>
        </authorList>
    </citation>
    <scope>NUCLEOTIDE SEQUENCE [LARGE SCALE GENOMIC DNA]</scope>
    <source>
        <strain evidence="9 10">HLHK9</strain>
    </source>
</reference>
<dbReference type="InterPro" id="IPR052017">
    <property type="entry name" value="TSUP"/>
</dbReference>
<dbReference type="InterPro" id="IPR002781">
    <property type="entry name" value="TM_pro_TauE-like"/>
</dbReference>
<comment type="similarity">
    <text evidence="2 8">Belongs to the 4-toluene sulfonate uptake permease (TSUP) (TC 2.A.102) family.</text>
</comment>
<dbReference type="STRING" id="557598.LHK_03232"/>
<protein>
    <recommendedName>
        <fullName evidence="8">Probable membrane transporter protein</fullName>
    </recommendedName>
</protein>
<gene>
    <name evidence="9" type="ordered locus">LHK_03232</name>
</gene>
<proteinExistence type="inferred from homology"/>
<evidence type="ECO:0000256" key="3">
    <source>
        <dbReference type="ARBA" id="ARBA00022448"/>
    </source>
</evidence>
<feature type="transmembrane region" description="Helical" evidence="8">
    <location>
        <begin position="182"/>
        <end position="203"/>
    </location>
</feature>
<dbReference type="EMBL" id="CP001154">
    <property type="protein sequence ID" value="ACO76209.1"/>
    <property type="molecule type" value="Genomic_DNA"/>
</dbReference>
<keyword evidence="4 8" id="KW-1003">Cell membrane</keyword>
<keyword evidence="7 8" id="KW-0472">Membrane</keyword>
<evidence type="ECO:0000256" key="8">
    <source>
        <dbReference type="RuleBase" id="RU363041"/>
    </source>
</evidence>
<feature type="transmembrane region" description="Helical" evidence="8">
    <location>
        <begin position="6"/>
        <end position="28"/>
    </location>
</feature>
<evidence type="ECO:0000313" key="9">
    <source>
        <dbReference type="EMBL" id="ACO76209.1"/>
    </source>
</evidence>
<evidence type="ECO:0000256" key="4">
    <source>
        <dbReference type="ARBA" id="ARBA00022475"/>
    </source>
</evidence>
<feature type="transmembrane region" description="Helical" evidence="8">
    <location>
        <begin position="72"/>
        <end position="94"/>
    </location>
</feature>
<evidence type="ECO:0000256" key="2">
    <source>
        <dbReference type="ARBA" id="ARBA00009142"/>
    </source>
</evidence>
<sequence>MIEELLFLGAMAFVAGLIDSAVGGGGLIQIPALFNALPEVNTATLFGTNKFSSIFGTASAARSFMRRVRLPWALILPAAGCAFVFSFAGAAAVSLIPKEVMKPAVLVLLVGMAIYTLWKKDFGKLHKPAVIGQRERWLAALIGGAIGFYDGIFGPGTGSFLIFLFIRFFAFDFLHASASAKFVNFATNLAALVFFVPAGHILLKFAVPMAVCNVAGSLVGDTAGAAWRGRFRTGIVPDVAGGPDRQICLRYVGCSLGRHAGWTGPDGQAKSILINGLVQQPWVKAAARPAREMRHGRANACDRRLSRQAI</sequence>
<dbReference type="Proteomes" id="UP000002010">
    <property type="component" value="Chromosome"/>
</dbReference>
<dbReference type="Pfam" id="PF01925">
    <property type="entry name" value="TauE"/>
    <property type="match status" value="1"/>
</dbReference>
<evidence type="ECO:0000256" key="7">
    <source>
        <dbReference type="ARBA" id="ARBA00023136"/>
    </source>
</evidence>
<dbReference type="HOGENOM" id="CLU_045498_2_0_4"/>
<name>C1D6H4_LARHH</name>
<feature type="transmembrane region" description="Helical" evidence="8">
    <location>
        <begin position="138"/>
        <end position="170"/>
    </location>
</feature>